<comment type="subunit">
    <text evidence="11">Homododecamer. Tetramer of trimer.</text>
</comment>
<evidence type="ECO:0000256" key="7">
    <source>
        <dbReference type="ARBA" id="ARBA00023136"/>
    </source>
</evidence>
<evidence type="ECO:0000256" key="4">
    <source>
        <dbReference type="ARBA" id="ARBA00022448"/>
    </source>
</evidence>
<dbReference type="InterPro" id="IPR013355">
    <property type="entry name" value="Pilus_4_PilQ"/>
</dbReference>
<dbReference type="InterPro" id="IPR021731">
    <property type="entry name" value="AMIN_dom"/>
</dbReference>
<dbReference type="GO" id="GO:0009306">
    <property type="term" value="P:protein secretion"/>
    <property type="evidence" value="ECO:0007669"/>
    <property type="project" value="InterPro"/>
</dbReference>
<dbReference type="Gene3D" id="3.30.1370.120">
    <property type="match status" value="1"/>
</dbReference>
<dbReference type="PANTHER" id="PTHR30604:SF1">
    <property type="entry name" value="DNA UTILIZATION PROTEIN HOFQ"/>
    <property type="match status" value="1"/>
</dbReference>
<evidence type="ECO:0000256" key="6">
    <source>
        <dbReference type="ARBA" id="ARBA00022927"/>
    </source>
</evidence>
<gene>
    <name evidence="15" type="primary">pilQ</name>
    <name evidence="15" type="ORF">GJA_4898</name>
</gene>
<comment type="subcellular location">
    <subcellularLocation>
        <location evidence="1 12">Cell outer membrane</location>
    </subcellularLocation>
</comment>
<dbReference type="InterPro" id="IPR051808">
    <property type="entry name" value="Type_IV_pilus_biogenesis"/>
</dbReference>
<evidence type="ECO:0000256" key="12">
    <source>
        <dbReference type="RuleBase" id="RU004004"/>
    </source>
</evidence>
<dbReference type="SMART" id="SM00965">
    <property type="entry name" value="STN"/>
    <property type="match status" value="1"/>
</dbReference>
<evidence type="ECO:0000256" key="8">
    <source>
        <dbReference type="ARBA" id="ARBA00023237"/>
    </source>
</evidence>
<keyword evidence="4 12" id="KW-0813">Transport</keyword>
<dbReference type="PANTHER" id="PTHR30604">
    <property type="entry name" value="PROTEIN TRANSPORT PROTEIN HOFQ"/>
    <property type="match status" value="1"/>
</dbReference>
<keyword evidence="7" id="KW-0472">Membrane</keyword>
<dbReference type="eggNOG" id="COG4796">
    <property type="taxonomic scope" value="Bacteria"/>
</dbReference>
<dbReference type="InterPro" id="IPR001775">
    <property type="entry name" value="GspD/PilQ"/>
</dbReference>
<dbReference type="EMBL" id="HG322949">
    <property type="protein sequence ID" value="CDG85501.1"/>
    <property type="molecule type" value="Genomic_DNA"/>
</dbReference>
<dbReference type="NCBIfam" id="TIGR02515">
    <property type="entry name" value="IV_pilus_PilQ"/>
    <property type="match status" value="1"/>
</dbReference>
<evidence type="ECO:0000256" key="9">
    <source>
        <dbReference type="ARBA" id="ARBA00023287"/>
    </source>
</evidence>
<evidence type="ECO:0000256" key="3">
    <source>
        <dbReference type="ARBA" id="ARBA00014124"/>
    </source>
</evidence>
<dbReference type="GO" id="GO:0030420">
    <property type="term" value="P:establishment of competence for transformation"/>
    <property type="evidence" value="ECO:0007669"/>
    <property type="project" value="UniProtKB-KW"/>
</dbReference>
<keyword evidence="16" id="KW-1185">Reference proteome</keyword>
<evidence type="ECO:0000256" key="1">
    <source>
        <dbReference type="ARBA" id="ARBA00004442"/>
    </source>
</evidence>
<keyword evidence="5 13" id="KW-0732">Signal</keyword>
<accession>W0VC85</accession>
<proteinExistence type="inferred from homology"/>
<comment type="similarity">
    <text evidence="2">Belongs to the bacterial secretin family. PilQ subfamily.</text>
</comment>
<dbReference type="HOGENOM" id="CLU_006756_0_2_4"/>
<dbReference type="InterPro" id="IPR005644">
    <property type="entry name" value="NolW-like"/>
</dbReference>
<feature type="chain" id="PRO_5004797834" description="Type IV pilus biogenesis and competence protein PilQ" evidence="13">
    <location>
        <begin position="39"/>
        <end position="734"/>
    </location>
</feature>
<dbReference type="Pfam" id="PF11741">
    <property type="entry name" value="AMIN"/>
    <property type="match status" value="2"/>
</dbReference>
<dbReference type="KEGG" id="jag:GJA_4898"/>
<sequence length="734" mass="78648">MSALSGMLRSWPARLAGASGAMLTVCLLLVTMGNPAHAQSSANSIEAISAHQQGANVVLKISMKNPPAPPAAAFSIASPARIVLDFNDTDNASGKGGYDLNLGDLRSVHLVQAGARVRVVLNLARALNYATAVDGKDFIVTIEASGGVATAVNAAGVPVAAAKPALPARQMLRAIDFRRGNNGEGRIVVDLPNNQVAVDVRQQGDKLLVDFMRTGLPENLRRRMDVQDFGSPVSRITTAPQGDNVRMTIEAHGLWEQSAYQSDTQLVIEVKPIKEDPNKLTQGTQGYRGEKLSFNFQNVEIRAVLKALAEISGQNIVASDSVSGSLTLQLKEVPWDQALDVVMQAKGLDMRKNGNVLWIAPREELLTKEKLELEQRAQIADLEPLRSEIFQLNYQKAEAFRTVFGLDASTGGASGDTNNRNRMLSKRGSAIIEPRTNQLFVTDTASKLEDIRKLIQKTDIATKQVLIEARIVEASDTFSRNLGAKLGFSDLRTQRGGDSGYQLGNSNNRVAIGGNIQGVGEVTGQTPVSANAYANSQFVNLPAANINGSAPGSLAVSLFSSAANRFLNLELSALEADGKGKIISSPRVVTADKSIALIEQGIELPYQVATSSGATSITFRKANLRLEVTPQITPDGNVVLEVDVNKDSVGQQTTAGFAIDTKHVKTQVMVENGGTVVLGGIYQQVENNVVSKVPLLGDLPVLGYLFRSSNRQNDKTELLVFLTPKIVAERLSTR</sequence>
<dbReference type="InterPro" id="IPR004846">
    <property type="entry name" value="T2SS/T3SS_dom"/>
</dbReference>
<dbReference type="Gene3D" id="3.30.1370.130">
    <property type="match status" value="1"/>
</dbReference>
<dbReference type="InterPro" id="IPR038591">
    <property type="entry name" value="NolW-like_sf"/>
</dbReference>
<evidence type="ECO:0000256" key="5">
    <source>
        <dbReference type="ARBA" id="ARBA00022729"/>
    </source>
</evidence>
<evidence type="ECO:0000313" key="15">
    <source>
        <dbReference type="EMBL" id="CDG85501.1"/>
    </source>
</evidence>
<dbReference type="PROSITE" id="PS00875">
    <property type="entry name" value="T2SP_D"/>
    <property type="match status" value="1"/>
</dbReference>
<evidence type="ECO:0000256" key="10">
    <source>
        <dbReference type="ARBA" id="ARBA00024678"/>
    </source>
</evidence>
<dbReference type="Pfam" id="PF07660">
    <property type="entry name" value="STN"/>
    <property type="match status" value="1"/>
</dbReference>
<feature type="domain" description="Secretin/TonB short N-terminal" evidence="14">
    <location>
        <begin position="314"/>
        <end position="362"/>
    </location>
</feature>
<dbReference type="PATRIC" id="fig|1349767.4.peg.1518"/>
<dbReference type="PRINTS" id="PR00811">
    <property type="entry name" value="BCTERIALGSPD"/>
</dbReference>
<evidence type="ECO:0000256" key="2">
    <source>
        <dbReference type="ARBA" id="ARBA00006304"/>
    </source>
</evidence>
<dbReference type="Gene3D" id="2.60.40.3500">
    <property type="match status" value="1"/>
</dbReference>
<reference evidence="15 16" key="1">
    <citation type="journal article" date="2015" name="Genome Announc.">
        <title>Genome Sequence of Mushroom Soft-Rot Pathogen Janthinobacterium agaricidamnosum.</title>
        <authorList>
            <person name="Graupner K."/>
            <person name="Lackner G."/>
            <person name="Hertweck C."/>
        </authorList>
    </citation>
    <scope>NUCLEOTIDE SEQUENCE [LARGE SCALE GENOMIC DNA]</scope>
    <source>
        <strain evidence="16">NBRC 102515 / DSM 9628</strain>
    </source>
</reference>
<keyword evidence="9" id="KW-0178">Competence</keyword>
<name>W0VC85_9BURK</name>
<dbReference type="InterPro" id="IPR004845">
    <property type="entry name" value="T2SS_GspD_CS"/>
</dbReference>
<dbReference type="GO" id="GO:0009279">
    <property type="term" value="C:cell outer membrane"/>
    <property type="evidence" value="ECO:0007669"/>
    <property type="project" value="UniProtKB-SubCell"/>
</dbReference>
<feature type="signal peptide" evidence="13">
    <location>
        <begin position="1"/>
        <end position="38"/>
    </location>
</feature>
<comment type="function">
    <text evidence="10">Required for type IV pilus biogenesis and competence. Could function as a pore for exit of the pilus but also as a channel for entry of heme and antimicrobial agents and uptake of transforming DNA.</text>
</comment>
<dbReference type="Gene3D" id="2.60.40.3470">
    <property type="match status" value="1"/>
</dbReference>
<dbReference type="STRING" id="1349767.GJA_4898"/>
<evidence type="ECO:0000313" key="16">
    <source>
        <dbReference type="Proteomes" id="UP000027604"/>
    </source>
</evidence>
<dbReference type="Pfam" id="PF03958">
    <property type="entry name" value="Secretin_N"/>
    <property type="match status" value="1"/>
</dbReference>
<dbReference type="AlphaFoldDB" id="W0VC85"/>
<organism evidence="15 16">
    <name type="scientific">Janthinobacterium agaricidamnosum NBRC 102515 = DSM 9628</name>
    <dbReference type="NCBI Taxonomy" id="1349767"/>
    <lineage>
        <taxon>Bacteria</taxon>
        <taxon>Pseudomonadati</taxon>
        <taxon>Pseudomonadota</taxon>
        <taxon>Betaproteobacteria</taxon>
        <taxon>Burkholderiales</taxon>
        <taxon>Oxalobacteraceae</taxon>
        <taxon>Janthinobacterium</taxon>
    </lineage>
</organism>
<evidence type="ECO:0000256" key="11">
    <source>
        <dbReference type="ARBA" id="ARBA00025897"/>
    </source>
</evidence>
<dbReference type="Proteomes" id="UP000027604">
    <property type="component" value="Chromosome I"/>
</dbReference>
<keyword evidence="8" id="KW-0998">Cell outer membrane</keyword>
<dbReference type="InterPro" id="IPR011662">
    <property type="entry name" value="Secretin/TonB_short_N"/>
</dbReference>
<evidence type="ECO:0000256" key="13">
    <source>
        <dbReference type="SAM" id="SignalP"/>
    </source>
</evidence>
<protein>
    <recommendedName>
        <fullName evidence="3">Type IV pilus biogenesis and competence protein PilQ</fullName>
    </recommendedName>
</protein>
<evidence type="ECO:0000259" key="14">
    <source>
        <dbReference type="SMART" id="SM00965"/>
    </source>
</evidence>
<keyword evidence="6" id="KW-0653">Protein transport</keyword>
<dbReference type="Pfam" id="PF00263">
    <property type="entry name" value="Secretin"/>
    <property type="match status" value="1"/>
</dbReference>